<dbReference type="InterPro" id="IPR012902">
    <property type="entry name" value="N_methyl_site"/>
</dbReference>
<keyword evidence="3" id="KW-0281">Fimbrium</keyword>
<evidence type="ECO:0000313" key="6">
    <source>
        <dbReference type="Proteomes" id="UP001225498"/>
    </source>
</evidence>
<reference evidence="5" key="1">
    <citation type="submission" date="2023-08" db="EMBL/GenBank/DDBJ databases">
        <authorList>
            <consortium name="Clinical and Environmental Microbiology Branch: Whole genome sequencing antimicrobial resistance pathogens in the healthcare setting"/>
        </authorList>
    </citation>
    <scope>NUCLEOTIDE SEQUENCE</scope>
    <source>
        <strain evidence="5">2023CJ-00293</strain>
    </source>
</reference>
<dbReference type="NCBIfam" id="TIGR02532">
    <property type="entry name" value="IV_pilin_GFxxxE"/>
    <property type="match status" value="1"/>
</dbReference>
<organism evidence="5 6">
    <name type="scientific">Stenotrophomonas maltophilia</name>
    <name type="common">Pseudomonas maltophilia</name>
    <name type="synonym">Xanthomonas maltophilia</name>
    <dbReference type="NCBI Taxonomy" id="40324"/>
    <lineage>
        <taxon>Bacteria</taxon>
        <taxon>Pseudomonadati</taxon>
        <taxon>Pseudomonadota</taxon>
        <taxon>Gammaproteobacteria</taxon>
        <taxon>Lysobacterales</taxon>
        <taxon>Lysobacteraceae</taxon>
        <taxon>Stenotrophomonas</taxon>
        <taxon>Stenotrophomonas maltophilia group</taxon>
    </lineage>
</organism>
<gene>
    <name evidence="5" type="ORF">REH87_002543</name>
</gene>
<name>A0AAI9G5C8_STEMA</name>
<dbReference type="InterPro" id="IPR045584">
    <property type="entry name" value="Pilin-like"/>
</dbReference>
<protein>
    <submittedName>
        <fullName evidence="5">Pilin</fullName>
    </submittedName>
</protein>
<comment type="similarity">
    <text evidence="1 3">Belongs to the N-Me-Phe pilin family.</text>
</comment>
<dbReference type="SUPFAM" id="SSF54523">
    <property type="entry name" value="Pili subunits"/>
    <property type="match status" value="1"/>
</dbReference>
<dbReference type="GO" id="GO:0007155">
    <property type="term" value="P:cell adhesion"/>
    <property type="evidence" value="ECO:0007669"/>
    <property type="project" value="InterPro"/>
</dbReference>
<dbReference type="GO" id="GO:0009289">
    <property type="term" value="C:pilus"/>
    <property type="evidence" value="ECO:0007669"/>
    <property type="project" value="InterPro"/>
</dbReference>
<dbReference type="PROSITE" id="PS00409">
    <property type="entry name" value="PROKAR_NTER_METHYL"/>
    <property type="match status" value="1"/>
</dbReference>
<dbReference type="EMBL" id="ABLTIR010000055">
    <property type="protein sequence ID" value="EKZ1927521.1"/>
    <property type="molecule type" value="Genomic_DNA"/>
</dbReference>
<evidence type="ECO:0000313" key="5">
    <source>
        <dbReference type="EMBL" id="EKZ1927521.1"/>
    </source>
</evidence>
<keyword evidence="2" id="KW-0488">Methylation</keyword>
<sequence length="135" mass="14343">MQIQKGFTLIELMIVVAIIAILAAIATVAFQPYIVRTQLTAALADLTPGKTKVEILVNEGRSASLVTPNYIGVAQNAHCSNVEAELSDSGVGHISCTLKGHSVLDGKDLILRRSAEGIWSCDGSAFEARYRPTGC</sequence>
<dbReference type="Pfam" id="PF00114">
    <property type="entry name" value="Pilin"/>
    <property type="match status" value="1"/>
</dbReference>
<evidence type="ECO:0000256" key="1">
    <source>
        <dbReference type="ARBA" id="ARBA00005233"/>
    </source>
</evidence>
<proteinExistence type="inferred from homology"/>
<keyword evidence="4" id="KW-1133">Transmembrane helix</keyword>
<feature type="transmembrane region" description="Helical" evidence="4">
    <location>
        <begin position="12"/>
        <end position="34"/>
    </location>
</feature>
<keyword evidence="4" id="KW-0472">Membrane</keyword>
<evidence type="ECO:0000256" key="3">
    <source>
        <dbReference type="RuleBase" id="RU000389"/>
    </source>
</evidence>
<dbReference type="Proteomes" id="UP001225498">
    <property type="component" value="Unassembled WGS sequence"/>
</dbReference>
<keyword evidence="4" id="KW-0812">Transmembrane</keyword>
<dbReference type="RefSeq" id="WP_005410797.1">
    <property type="nucleotide sequence ID" value="NZ_CP104290.1"/>
</dbReference>
<comment type="caution">
    <text evidence="5">The sequence shown here is derived from an EMBL/GenBank/DDBJ whole genome shotgun (WGS) entry which is preliminary data.</text>
</comment>
<accession>A0AAI9G5C8</accession>
<dbReference type="AlphaFoldDB" id="A0AAI9G5C8"/>
<evidence type="ECO:0000256" key="4">
    <source>
        <dbReference type="SAM" id="Phobius"/>
    </source>
</evidence>
<dbReference type="Gene3D" id="3.30.700.10">
    <property type="entry name" value="Glycoprotein, Type 4 Pilin"/>
    <property type="match status" value="1"/>
</dbReference>
<dbReference type="Pfam" id="PF07963">
    <property type="entry name" value="N_methyl"/>
    <property type="match status" value="1"/>
</dbReference>
<evidence type="ECO:0000256" key="2">
    <source>
        <dbReference type="ARBA" id="ARBA00022481"/>
    </source>
</evidence>
<dbReference type="InterPro" id="IPR001082">
    <property type="entry name" value="Pilin"/>
</dbReference>